<evidence type="ECO:0000313" key="11">
    <source>
        <dbReference type="Proteomes" id="UP000188219"/>
    </source>
</evidence>
<reference evidence="10" key="1">
    <citation type="submission" date="2017-02" db="EMBL/GenBank/DDBJ databases">
        <title>Genome of Microbulbifer agarilyticus GP101.</title>
        <authorList>
            <person name="Jung J."/>
            <person name="Bae S.S."/>
            <person name="Baek K."/>
        </authorList>
    </citation>
    <scope>NUCLEOTIDE SEQUENCE [LARGE SCALE GENOMIC DNA]</scope>
    <source>
        <strain evidence="10">GP101</strain>
    </source>
</reference>
<evidence type="ECO:0000256" key="7">
    <source>
        <dbReference type="RuleBase" id="RU003423"/>
    </source>
</evidence>
<comment type="cofactor">
    <cofactor evidence="1 7">
        <name>(R)-lipoate</name>
        <dbReference type="ChEBI" id="CHEBI:83088"/>
    </cofactor>
</comment>
<dbReference type="AlphaFoldDB" id="A0A1Q2M989"/>
<evidence type="ECO:0000256" key="1">
    <source>
        <dbReference type="ARBA" id="ARBA00001938"/>
    </source>
</evidence>
<evidence type="ECO:0000256" key="3">
    <source>
        <dbReference type="ARBA" id="ARBA00011484"/>
    </source>
</evidence>
<evidence type="ECO:0000256" key="4">
    <source>
        <dbReference type="ARBA" id="ARBA00022679"/>
    </source>
</evidence>
<comment type="subunit">
    <text evidence="3">Forms a 24-polypeptide structural core with octahedral symmetry.</text>
</comment>
<dbReference type="InterPro" id="IPR023213">
    <property type="entry name" value="CAT-like_dom_sf"/>
</dbReference>
<proteinExistence type="inferred from homology"/>
<evidence type="ECO:0000313" key="10">
    <source>
        <dbReference type="EMBL" id="AQQ69251.1"/>
    </source>
</evidence>
<keyword evidence="11" id="KW-1185">Reference proteome</keyword>
<evidence type="ECO:0000256" key="6">
    <source>
        <dbReference type="ARBA" id="ARBA00023315"/>
    </source>
</evidence>
<evidence type="ECO:0000256" key="8">
    <source>
        <dbReference type="SAM" id="MobiDB-lite"/>
    </source>
</evidence>
<dbReference type="PROSITE" id="PS50968">
    <property type="entry name" value="BIOTINYL_LIPOYL"/>
    <property type="match status" value="1"/>
</dbReference>
<dbReference type="Gene3D" id="3.30.559.10">
    <property type="entry name" value="Chloramphenicol acetyltransferase-like domain"/>
    <property type="match status" value="1"/>
</dbReference>
<dbReference type="PANTHER" id="PTHR43178">
    <property type="entry name" value="DIHYDROLIPOAMIDE ACETYLTRANSFERASE COMPONENT OF PYRUVATE DEHYDROGENASE COMPLEX"/>
    <property type="match status" value="1"/>
</dbReference>
<keyword evidence="6 7" id="KW-0012">Acyltransferase</keyword>
<keyword evidence="4 7" id="KW-0808">Transferase</keyword>
<feature type="region of interest" description="Disordered" evidence="8">
    <location>
        <begin position="164"/>
        <end position="196"/>
    </location>
</feature>
<dbReference type="GO" id="GO:0031405">
    <property type="term" value="F:lipoic acid binding"/>
    <property type="evidence" value="ECO:0007669"/>
    <property type="project" value="TreeGrafter"/>
</dbReference>
<dbReference type="InterPro" id="IPR011053">
    <property type="entry name" value="Single_hybrid_motif"/>
</dbReference>
<dbReference type="STRING" id="260552.Mag101_17630"/>
<dbReference type="Pfam" id="PF00198">
    <property type="entry name" value="2-oxoacid_dh"/>
    <property type="match status" value="1"/>
</dbReference>
<gene>
    <name evidence="10" type="ORF">Mag101_17630</name>
</gene>
<dbReference type="CDD" id="cd06849">
    <property type="entry name" value="lipoyl_domain"/>
    <property type="match status" value="1"/>
</dbReference>
<evidence type="ECO:0000256" key="2">
    <source>
        <dbReference type="ARBA" id="ARBA00007317"/>
    </source>
</evidence>
<dbReference type="RefSeq" id="WP_077407880.1">
    <property type="nucleotide sequence ID" value="NZ_CP019650.1"/>
</dbReference>
<protein>
    <recommendedName>
        <fullName evidence="7">Dihydrolipoamide acetyltransferase component of pyruvate dehydrogenase complex</fullName>
        <ecNumber evidence="7">2.3.1.-</ecNumber>
    </recommendedName>
</protein>
<dbReference type="InterPro" id="IPR001078">
    <property type="entry name" value="2-oxoacid_DH_actylTfrase"/>
</dbReference>
<dbReference type="InterPro" id="IPR050743">
    <property type="entry name" value="2-oxoacid_DH_E2_comp"/>
</dbReference>
<dbReference type="PANTHER" id="PTHR43178:SF12">
    <property type="entry name" value="DIHYDROLIPOAMIDE ACETYLTRANSFERASE COMPONENT OF PYRUVATE DEHYDROGENASE COMPLEX"/>
    <property type="match status" value="1"/>
</dbReference>
<dbReference type="GO" id="GO:0016407">
    <property type="term" value="F:acetyltransferase activity"/>
    <property type="evidence" value="ECO:0007669"/>
    <property type="project" value="TreeGrafter"/>
</dbReference>
<accession>A0A1Q2M989</accession>
<dbReference type="InterPro" id="IPR004167">
    <property type="entry name" value="PSBD"/>
</dbReference>
<dbReference type="SUPFAM" id="SSF51230">
    <property type="entry name" value="Single hybrid motif"/>
    <property type="match status" value="1"/>
</dbReference>
<dbReference type="Pfam" id="PF02817">
    <property type="entry name" value="E3_binding"/>
    <property type="match status" value="1"/>
</dbReference>
<sequence>MKIFKLPDLGEGLPDATIRAWLVREGDRVAVDQPLVTVETAKALVEVPSPYAGEVEKCFVEEGQTLDTGQPLIGFKQDQMQQTSGKKSEKFSDSATVVGKIESGGQALARERRPQSNRPRSATPAVRALARQLGVDLSRLHPTGSRFSETEVRAAATGATIPMRQQESVGQQQPIPEQLPPQSGGVVEPTMPSESAEPARRAMAIVMAQSRDQVCPMTLCDEVDISRWPKGTNATVRLLRAMAEAASAEPNLNAHFVNGTLQPQTPVSVGLAVDASRGLYVPVIKDVAAASHRDLQEAISRFKQQAEDGGIPQKDLQGATIHLSNFGSLAGRFATPVVVPPLVCIVGAGRAHKAVLPHKGKARVRKLLPLSITADHRAVTGGELARFLQVMREQLESGEQAEN</sequence>
<dbReference type="EMBL" id="CP019650">
    <property type="protein sequence ID" value="AQQ69251.1"/>
    <property type="molecule type" value="Genomic_DNA"/>
</dbReference>
<dbReference type="EC" id="2.3.1.-" evidence="7"/>
<organism evidence="10 11">
    <name type="scientific">Microbulbifer agarilyticus</name>
    <dbReference type="NCBI Taxonomy" id="260552"/>
    <lineage>
        <taxon>Bacteria</taxon>
        <taxon>Pseudomonadati</taxon>
        <taxon>Pseudomonadota</taxon>
        <taxon>Gammaproteobacteria</taxon>
        <taxon>Cellvibrionales</taxon>
        <taxon>Microbulbiferaceae</taxon>
        <taxon>Microbulbifer</taxon>
    </lineage>
</organism>
<feature type="region of interest" description="Disordered" evidence="8">
    <location>
        <begin position="82"/>
        <end position="125"/>
    </location>
</feature>
<keyword evidence="5 7" id="KW-0450">Lipoyl</keyword>
<evidence type="ECO:0000256" key="5">
    <source>
        <dbReference type="ARBA" id="ARBA00022823"/>
    </source>
</evidence>
<comment type="similarity">
    <text evidence="2 7">Belongs to the 2-oxoacid dehydrogenase family.</text>
</comment>
<dbReference type="OrthoDB" id="9805770at2"/>
<dbReference type="SUPFAM" id="SSF52777">
    <property type="entry name" value="CoA-dependent acyltransferases"/>
    <property type="match status" value="1"/>
</dbReference>
<dbReference type="GO" id="GO:0005737">
    <property type="term" value="C:cytoplasm"/>
    <property type="evidence" value="ECO:0007669"/>
    <property type="project" value="TreeGrafter"/>
</dbReference>
<dbReference type="Pfam" id="PF00364">
    <property type="entry name" value="Biotin_lipoyl"/>
    <property type="match status" value="1"/>
</dbReference>
<feature type="compositionally biased region" description="Low complexity" evidence="8">
    <location>
        <begin position="171"/>
        <end position="182"/>
    </location>
</feature>
<dbReference type="InterPro" id="IPR036625">
    <property type="entry name" value="E3-bd_dom_sf"/>
</dbReference>
<dbReference type="KEGG" id="maga:Mag101_17630"/>
<dbReference type="InterPro" id="IPR000089">
    <property type="entry name" value="Biotin_lipoyl"/>
</dbReference>
<name>A0A1Q2M989_9GAMM</name>
<evidence type="ECO:0000259" key="9">
    <source>
        <dbReference type="PROSITE" id="PS50968"/>
    </source>
</evidence>
<dbReference type="Gene3D" id="2.40.50.100">
    <property type="match status" value="1"/>
</dbReference>
<dbReference type="Proteomes" id="UP000188219">
    <property type="component" value="Chromosome"/>
</dbReference>
<dbReference type="Gene3D" id="4.10.320.10">
    <property type="entry name" value="E3-binding domain"/>
    <property type="match status" value="1"/>
</dbReference>
<feature type="domain" description="Lipoyl-binding" evidence="9">
    <location>
        <begin position="1"/>
        <end position="76"/>
    </location>
</feature>